<dbReference type="Proteomes" id="UP000694255">
    <property type="component" value="Unassembled WGS sequence"/>
</dbReference>
<keyword evidence="2" id="KW-1185">Reference proteome</keyword>
<evidence type="ECO:0000313" key="1">
    <source>
        <dbReference type="EMBL" id="KAG7664269.1"/>
    </source>
</evidence>
<gene>
    <name evidence="1" type="ORF">J8A68_002184</name>
</gene>
<organism evidence="1 2">
    <name type="scientific">[Candida] subhashii</name>
    <dbReference type="NCBI Taxonomy" id="561895"/>
    <lineage>
        <taxon>Eukaryota</taxon>
        <taxon>Fungi</taxon>
        <taxon>Dikarya</taxon>
        <taxon>Ascomycota</taxon>
        <taxon>Saccharomycotina</taxon>
        <taxon>Pichiomycetes</taxon>
        <taxon>Debaryomycetaceae</taxon>
        <taxon>Spathaspora</taxon>
    </lineage>
</organism>
<dbReference type="Pfam" id="PF21736">
    <property type="entry name" value="REC102"/>
    <property type="match status" value="1"/>
</dbReference>
<comment type="caution">
    <text evidence="1">The sequence shown here is derived from an EMBL/GenBank/DDBJ whole genome shotgun (WGS) entry which is preliminary data.</text>
</comment>
<dbReference type="EMBL" id="JAGSYN010000100">
    <property type="protein sequence ID" value="KAG7664269.1"/>
    <property type="molecule type" value="Genomic_DNA"/>
</dbReference>
<name>A0A8J5QMJ5_9ASCO</name>
<sequence length="231" mass="27436">MKDCLIVRKDEDYIKLEYDYNDDDISNDIIIIPGSVLILDFNIFINVNQLKPTNYNNFLQLLIKRMKGTLYWEKTLDYEVSYNMNQDTNTSFSLELKCNIFQILQINSQQLHKININLYWLTGDTVCNIEDMITKFNYMLTSWLFNMESQFPLIFCSIGRQFIKLNMAWYKRYYFEVFGTQPQQDNMIKLLQMLQKDILDNKTSLKLLLSGSRSQESSQLPGHYLIKLIDS</sequence>
<protein>
    <submittedName>
        <fullName evidence="1">Uncharacterized protein</fullName>
    </submittedName>
</protein>
<evidence type="ECO:0000313" key="2">
    <source>
        <dbReference type="Proteomes" id="UP000694255"/>
    </source>
</evidence>
<dbReference type="RefSeq" id="XP_049264501.1">
    <property type="nucleotide sequence ID" value="XM_049405907.1"/>
</dbReference>
<dbReference type="GeneID" id="73468985"/>
<accession>A0A8J5QMJ5</accession>
<dbReference type="OrthoDB" id="4079109at2759"/>
<dbReference type="InterPro" id="IPR048920">
    <property type="entry name" value="REC102"/>
</dbReference>
<reference evidence="1 2" key="1">
    <citation type="journal article" date="2021" name="DNA Res.">
        <title>Genome analysis of Candida subhashii reveals its hybrid nature and dual mitochondrial genome conformations.</title>
        <authorList>
            <person name="Mixao V."/>
            <person name="Hegedusova E."/>
            <person name="Saus E."/>
            <person name="Pryszcz L.P."/>
            <person name="Cillingova A."/>
            <person name="Nosek J."/>
            <person name="Gabaldon T."/>
        </authorList>
    </citation>
    <scope>NUCLEOTIDE SEQUENCE [LARGE SCALE GENOMIC DNA]</scope>
    <source>
        <strain evidence="1 2">CBS 10753</strain>
    </source>
</reference>
<proteinExistence type="predicted"/>
<dbReference type="AlphaFoldDB" id="A0A8J5QMJ5"/>